<dbReference type="SUPFAM" id="SSF52540">
    <property type="entry name" value="P-loop containing nucleoside triphosphate hydrolases"/>
    <property type="match status" value="2"/>
</dbReference>
<evidence type="ECO:0000259" key="15">
    <source>
        <dbReference type="PROSITE" id="PS50893"/>
    </source>
</evidence>
<dbReference type="GO" id="GO:0020037">
    <property type="term" value="F:heme binding"/>
    <property type="evidence" value="ECO:0007669"/>
    <property type="project" value="InterPro"/>
</dbReference>
<dbReference type="Pfam" id="PF00664">
    <property type="entry name" value="ABC_membrane"/>
    <property type="match status" value="2"/>
</dbReference>
<feature type="transmembrane region" description="Helical" evidence="14">
    <location>
        <begin position="845"/>
        <end position="867"/>
    </location>
</feature>
<dbReference type="SUPFAM" id="SSF51197">
    <property type="entry name" value="Clavaminate synthase-like"/>
    <property type="match status" value="1"/>
</dbReference>
<dbReference type="OrthoDB" id="6500128at2759"/>
<evidence type="ECO:0000313" key="18">
    <source>
        <dbReference type="Proteomes" id="UP000249056"/>
    </source>
</evidence>
<dbReference type="Pfam" id="PF00067">
    <property type="entry name" value="p450"/>
    <property type="match status" value="1"/>
</dbReference>
<feature type="transmembrane region" description="Helical" evidence="14">
    <location>
        <begin position="1540"/>
        <end position="1565"/>
    </location>
</feature>
<feature type="transmembrane region" description="Helical" evidence="14">
    <location>
        <begin position="917"/>
        <end position="936"/>
    </location>
</feature>
<protein>
    <submittedName>
        <fullName evidence="17">Uncharacterized protein</fullName>
    </submittedName>
</protein>
<feature type="region of interest" description="Disordered" evidence="13">
    <location>
        <begin position="1010"/>
        <end position="1029"/>
    </location>
</feature>
<name>A0A395IES2_9HELO</name>
<keyword evidence="8" id="KW-0067">ATP-binding</keyword>
<feature type="transmembrane region" description="Helical" evidence="14">
    <location>
        <begin position="811"/>
        <end position="833"/>
    </location>
</feature>
<dbReference type="PANTHER" id="PTHR24223:SF456">
    <property type="entry name" value="MULTIDRUG RESISTANCE-ASSOCIATED PROTEIN LETHAL(2)03659"/>
    <property type="match status" value="1"/>
</dbReference>
<dbReference type="SUPFAM" id="SSF48264">
    <property type="entry name" value="Cytochrome P450"/>
    <property type="match status" value="1"/>
</dbReference>
<feature type="domain" description="ABC transmembrane type-1" evidence="16">
    <location>
        <begin position="1075"/>
        <end position="1258"/>
    </location>
</feature>
<feature type="transmembrane region" description="Helical" evidence="14">
    <location>
        <begin position="1598"/>
        <end position="1622"/>
    </location>
</feature>
<dbReference type="InterPro" id="IPR003439">
    <property type="entry name" value="ABC_transporter-like_ATP-bd"/>
</dbReference>
<feature type="domain" description="ABC transporter" evidence="15">
    <location>
        <begin position="1840"/>
        <end position="2085"/>
    </location>
</feature>
<dbReference type="InterPro" id="IPR017871">
    <property type="entry name" value="ABC_transporter-like_CS"/>
</dbReference>
<feature type="transmembrane region" description="Helical" evidence="14">
    <location>
        <begin position="1093"/>
        <end position="1109"/>
    </location>
</feature>
<dbReference type="PROSITE" id="PS50929">
    <property type="entry name" value="ABC_TM1F"/>
    <property type="match status" value="2"/>
</dbReference>
<feature type="transmembrane region" description="Helical" evidence="14">
    <location>
        <begin position="1660"/>
        <end position="1680"/>
    </location>
</feature>
<feature type="transmembrane region" description="Helical" evidence="14">
    <location>
        <begin position="1634"/>
        <end position="1654"/>
    </location>
</feature>
<keyword evidence="12 14" id="KW-0472">Membrane</keyword>
<gene>
    <name evidence="17" type="ORF">DID88_003025</name>
</gene>
<feature type="transmembrane region" description="Helical" evidence="14">
    <location>
        <begin position="789"/>
        <end position="805"/>
    </location>
</feature>
<sequence>MAVHTLSATNIAPDFRHVSDVKPVIGSKWKTTRPVRATEETFLDLLEGRTPLLHETSFLSEEDCSKLANALEPRFTPYLHAIGPQLDKVGIAQFEFQAQSEDDVKNRSGNEKQQYFKAVRELGDSHERLAAEVGFNAFAKVFEFIKSIAPEDWEVMLASEVVEDEATNEKSQPQSYFAGIVRGINNGTPIHCDWVPYDTRTESWSISRVTHQAVFNLCLSPPPLKSGGTTVHDVQWSPEALAFRDPEGYGYFPGLVEGHKRADFQPRIGDLYFFNSRNMHEVHPVISDTGKRRMAMSSFFGVLPPLKNLHAKKANRSPQSVDYEMRFMSYPFRWRGQELAAVYKAHQVLGPLVRVGPKDLSVSCYNEGVRKIYGGGFDKPGYYDFFSYYGKPNSFCSLTQHEHTYHRKRISGVYTKSALFKSDELLIMAQKMLYDRFIPFLTTQSEQQQPSELLEISYSLCIDVVTQFIFGYKSGSNFIEDSPREVREWLEHYEKRYCSEAIWSQELPMTARFLKIMGIDFLPKGHAKSTQYLEDWMMKMCDSADAVLDDESRNPQDTPLVYQQVKSGQSKFSLDKDLQHNRLAVASELFDHMSGAREVLGLVVAYTIYYISRNPNAQDRLRDELMTAGVSMKQPSTDGEKFTMPEAPLLDKLPYLSAILMESFRMRPNSTPLPRITPSDRSVFLAGYDEIPPATRVNTFQWLIHRDPTKWEAVDEWRPERWLEDKNCKTDDGESRLWAFGSGPRMCIGVNFTYYIMRYILFVIFTNFQTTVANPETFGQFAPGSLEDRLWVLIALQFALLFGISSPVERFNIGCCVGTSCFVSIIASLYHVYRVYRGASAATRSISLLVTGELSFLLLAGVCAFSLPRRPGVSYLGRPVDGQYSVSAIQRYSFSWVQPLLTRAKIEADSTHRAKFFLQWILTIASGFALYAPQLCMLRILTLLEQRSNADFNSLDIWFWVVALGLTKMAQVVVESWLEWTNWALLSVPVRSQLAAMIFRKSLRTKDIKGTEVDDEKRAEQSPAEVESVDEWNVPENRLLLDDLSSSNESSDNGEAIASGKEDDETISGVHQGFINLVGSDAVRISNFAAENNLFLSTVVNLSLALFILFRLLGWQGVCAGLVMPILLTPLNLRATRLYSDAQGSVMSIRDQRMAVIGEALQGIRQIKFTSLEERWQAMIMVIRTKELKEQWLVYVLTSGLLCIWASAPLLFSTVALAVYGWQNGGMSPAVAFTALSIFGTLEYALSVVPNLITEAIDANVSVGRIEKHLERDEKTMPRMTGEIVLFNHATVRWPSNIESSAAFSLKDLDIEFPKSELSVICGKTGSGKSLLLASILGESDVISGSINLPGTQSVEGEEWIDHSLVAYVAQIPWTENATIRDNILFGLPYVRERYEQVVWACALEKDIEIMPDGELTEVGANGINLSGGQRWRITYARALYSRAGTLVLDDIFSAVDAHVGRHILEHGLLGSLAEGRTRILATHHEDLVLPHASYINRDSSDSSNSVLDDLVINELPKPTKFVEEEVRERGRIKWTVYKVYMSAAGGFHFWFTALGVFVLAQAALLGRAWLVKMWTETDDKPKPTDNSRPESDDHGHLYFYLGWYLFISFLAAALSGVKFAFFCHGCIEASRKLFDAFTFTSLLEEGLAFLAIVTAGLFVSIYMLIPSLILSAISVYYVAEYLPGAREIKRLEATAQSPVFEHYGSTLTGIITIRAFRKTDEYLTLMHDRLDEYARATWNLWLTQRWMSFRMSAIGAGFAFAVASVVAARTQIDAALAGFALSFSLKYSEAVVEMIRRYSAIELDMNSTERVVEYTNMPVENQSGTSPPRNWPTHGDIEIKRLEAAYAPELPPVLKGITLKIKGGQRIGVIGRTGSGKSSLTLALFRFITARSGSILIDGVDISEIALHELRSRLAIIPQDPVLFSGTLRSNLDLFGNYDEAVLLQALRHVHLLQTPQDAPHEDQKQSTGKTTFESLDSAISEGGLSLSQGERQLVCLARAIVSRPKIMVLDEATSAVDMTTDALIQRSIRERFDGSTLIVIAHRLSTIADFDKILVLDNGEVVEFDEPKKLLQKRDGAFRNMLDQSGEREKLEKLVMST</sequence>
<dbReference type="Gene3D" id="1.20.1560.10">
    <property type="entry name" value="ABC transporter type 1, transmembrane domain"/>
    <property type="match status" value="2"/>
</dbReference>
<dbReference type="InterPro" id="IPR027417">
    <property type="entry name" value="P-loop_NTPase"/>
</dbReference>
<evidence type="ECO:0000256" key="12">
    <source>
        <dbReference type="ARBA" id="ARBA00023136"/>
    </source>
</evidence>
<keyword evidence="5" id="KW-0479">Metal-binding</keyword>
<feature type="region of interest" description="Disordered" evidence="13">
    <location>
        <begin position="1044"/>
        <end position="1063"/>
    </location>
</feature>
<feature type="transmembrane region" description="Helical" evidence="14">
    <location>
        <begin position="1750"/>
        <end position="1769"/>
    </location>
</feature>
<feature type="transmembrane region" description="Helical" evidence="14">
    <location>
        <begin position="1192"/>
        <end position="1220"/>
    </location>
</feature>
<dbReference type="GO" id="GO:0005524">
    <property type="term" value="F:ATP binding"/>
    <property type="evidence" value="ECO:0007669"/>
    <property type="project" value="UniProtKB-KW"/>
</dbReference>
<dbReference type="InterPro" id="IPR036396">
    <property type="entry name" value="Cyt_P450_sf"/>
</dbReference>
<keyword evidence="6" id="KW-0677">Repeat</keyword>
<keyword evidence="10" id="KW-0408">Iron</keyword>
<dbReference type="Pfam" id="PF00005">
    <property type="entry name" value="ABC_tran"/>
    <property type="match status" value="2"/>
</dbReference>
<evidence type="ECO:0000256" key="1">
    <source>
        <dbReference type="ARBA" id="ARBA00004141"/>
    </source>
</evidence>
<feature type="transmembrane region" description="Helical" evidence="14">
    <location>
        <begin position="1226"/>
        <end position="1246"/>
    </location>
</feature>
<dbReference type="EMBL" id="QKRW01000073">
    <property type="protein sequence ID" value="RAL58661.1"/>
    <property type="molecule type" value="Genomic_DNA"/>
</dbReference>
<evidence type="ECO:0000256" key="14">
    <source>
        <dbReference type="SAM" id="Phobius"/>
    </source>
</evidence>
<dbReference type="CDD" id="cd18596">
    <property type="entry name" value="ABC_6TM_VMR1_D1_like"/>
    <property type="match status" value="1"/>
</dbReference>
<accession>A0A395IES2</accession>
<dbReference type="GO" id="GO:0140359">
    <property type="term" value="F:ABC-type transporter activity"/>
    <property type="evidence" value="ECO:0007669"/>
    <property type="project" value="InterPro"/>
</dbReference>
<evidence type="ECO:0000256" key="8">
    <source>
        <dbReference type="ARBA" id="ARBA00022840"/>
    </source>
</evidence>
<keyword evidence="3" id="KW-0813">Transport</keyword>
<dbReference type="CDD" id="cd03250">
    <property type="entry name" value="ABCC_MRP_domain1"/>
    <property type="match status" value="1"/>
</dbReference>
<dbReference type="FunFam" id="3.40.50.300:FF:000610">
    <property type="entry name" value="Multidrug resistance-associated ABC transporter"/>
    <property type="match status" value="1"/>
</dbReference>
<feature type="transmembrane region" description="Helical" evidence="14">
    <location>
        <begin position="1115"/>
        <end position="1133"/>
    </location>
</feature>
<keyword evidence="9 14" id="KW-1133">Transmembrane helix</keyword>
<evidence type="ECO:0000256" key="13">
    <source>
        <dbReference type="SAM" id="MobiDB-lite"/>
    </source>
</evidence>
<dbReference type="PANTHER" id="PTHR24223">
    <property type="entry name" value="ATP-BINDING CASSETTE SUB-FAMILY C"/>
    <property type="match status" value="1"/>
</dbReference>
<evidence type="ECO:0000256" key="3">
    <source>
        <dbReference type="ARBA" id="ARBA00022448"/>
    </source>
</evidence>
<evidence type="ECO:0000256" key="9">
    <source>
        <dbReference type="ARBA" id="ARBA00022989"/>
    </source>
</evidence>
<dbReference type="PROSITE" id="PS50893">
    <property type="entry name" value="ABC_TRANSPORTER_2"/>
    <property type="match status" value="2"/>
</dbReference>
<dbReference type="InterPro" id="IPR036640">
    <property type="entry name" value="ABC1_TM_sf"/>
</dbReference>
<evidence type="ECO:0000313" key="17">
    <source>
        <dbReference type="EMBL" id="RAL58661.1"/>
    </source>
</evidence>
<dbReference type="InterPro" id="IPR003593">
    <property type="entry name" value="AAA+_ATPase"/>
</dbReference>
<dbReference type="GO" id="GO:0004497">
    <property type="term" value="F:monooxygenase activity"/>
    <property type="evidence" value="ECO:0007669"/>
    <property type="project" value="InterPro"/>
</dbReference>
<dbReference type="CDD" id="cd18604">
    <property type="entry name" value="ABC_6TM_VMR1_D2_like"/>
    <property type="match status" value="1"/>
</dbReference>
<evidence type="ECO:0000256" key="4">
    <source>
        <dbReference type="ARBA" id="ARBA00022692"/>
    </source>
</evidence>
<dbReference type="Proteomes" id="UP000249056">
    <property type="component" value="Unassembled WGS sequence"/>
</dbReference>
<feature type="domain" description="ABC transporter" evidence="15">
    <location>
        <begin position="1285"/>
        <end position="1526"/>
    </location>
</feature>
<comment type="subcellular location">
    <subcellularLocation>
        <location evidence="1">Membrane</location>
        <topology evidence="1">Multi-pass membrane protein</topology>
    </subcellularLocation>
</comment>
<keyword evidence="18" id="KW-1185">Reference proteome</keyword>
<dbReference type="GO" id="GO:0005506">
    <property type="term" value="F:iron ion binding"/>
    <property type="evidence" value="ECO:0007669"/>
    <property type="project" value="InterPro"/>
</dbReference>
<evidence type="ECO:0000256" key="5">
    <source>
        <dbReference type="ARBA" id="ARBA00022723"/>
    </source>
</evidence>
<dbReference type="PROSITE" id="PS00086">
    <property type="entry name" value="CYTOCHROME_P450"/>
    <property type="match status" value="1"/>
</dbReference>
<dbReference type="GO" id="GO:0016705">
    <property type="term" value="F:oxidoreductase activity, acting on paired donors, with incorporation or reduction of molecular oxygen"/>
    <property type="evidence" value="ECO:0007669"/>
    <property type="project" value="InterPro"/>
</dbReference>
<evidence type="ECO:0000256" key="6">
    <source>
        <dbReference type="ARBA" id="ARBA00022737"/>
    </source>
</evidence>
<dbReference type="InterPro" id="IPR001128">
    <property type="entry name" value="Cyt_P450"/>
</dbReference>
<feature type="domain" description="ABC transmembrane type-1" evidence="16">
    <location>
        <begin position="1637"/>
        <end position="1804"/>
    </location>
</feature>
<dbReference type="GO" id="GO:0016020">
    <property type="term" value="C:membrane"/>
    <property type="evidence" value="ECO:0007669"/>
    <property type="project" value="UniProtKB-SubCell"/>
</dbReference>
<evidence type="ECO:0000259" key="16">
    <source>
        <dbReference type="PROSITE" id="PS50929"/>
    </source>
</evidence>
<dbReference type="SUPFAM" id="SSF90123">
    <property type="entry name" value="ABC transporter transmembrane region"/>
    <property type="match status" value="2"/>
</dbReference>
<keyword evidence="4 14" id="KW-0812">Transmembrane</keyword>
<dbReference type="InterPro" id="IPR011527">
    <property type="entry name" value="ABC1_TM_dom"/>
</dbReference>
<dbReference type="Gene3D" id="3.40.50.300">
    <property type="entry name" value="P-loop containing nucleotide triphosphate hydrolases"/>
    <property type="match status" value="2"/>
</dbReference>
<dbReference type="InterPro" id="IPR017972">
    <property type="entry name" value="Cyt_P450_CS"/>
</dbReference>
<comment type="caution">
    <text evidence="17">The sequence shown here is derived from an EMBL/GenBank/DDBJ whole genome shotgun (WGS) entry which is preliminary data.</text>
</comment>
<comment type="similarity">
    <text evidence="2">Belongs to the ABC transporter superfamily. ABCC family. Conjugate transporter (TC 3.A.1.208) subfamily.</text>
</comment>
<proteinExistence type="inferred from homology"/>
<evidence type="ECO:0000256" key="7">
    <source>
        <dbReference type="ARBA" id="ARBA00022741"/>
    </source>
</evidence>
<reference evidence="17 18" key="1">
    <citation type="submission" date="2018-06" db="EMBL/GenBank/DDBJ databases">
        <title>Genome Sequence of the Brown Rot Fungal Pathogen Monilinia fructigena.</title>
        <authorList>
            <person name="Landi L."/>
            <person name="De Miccolis Angelini R.M."/>
            <person name="Pollastro S."/>
            <person name="Abate D."/>
            <person name="Faretra F."/>
            <person name="Romanazzi G."/>
        </authorList>
    </citation>
    <scope>NUCLEOTIDE SEQUENCE [LARGE SCALE GENOMIC DNA]</scope>
    <source>
        <strain evidence="17 18">Mfrg269</strain>
    </source>
</reference>
<dbReference type="GO" id="GO:0016887">
    <property type="term" value="F:ATP hydrolysis activity"/>
    <property type="evidence" value="ECO:0007669"/>
    <property type="project" value="InterPro"/>
</dbReference>
<evidence type="ECO:0000256" key="10">
    <source>
        <dbReference type="ARBA" id="ARBA00023004"/>
    </source>
</evidence>
<feature type="compositionally biased region" description="Low complexity" evidence="13">
    <location>
        <begin position="1044"/>
        <end position="1055"/>
    </location>
</feature>
<evidence type="ECO:0000256" key="11">
    <source>
        <dbReference type="ARBA" id="ARBA00023026"/>
    </source>
</evidence>
<feature type="transmembrane region" description="Helical" evidence="14">
    <location>
        <begin position="752"/>
        <end position="768"/>
    </location>
</feature>
<dbReference type="Gene3D" id="1.10.630.10">
    <property type="entry name" value="Cytochrome P450"/>
    <property type="match status" value="1"/>
</dbReference>
<dbReference type="InterPro" id="IPR050173">
    <property type="entry name" value="ABC_transporter_C-like"/>
</dbReference>
<dbReference type="SMART" id="SM00382">
    <property type="entry name" value="AAA"/>
    <property type="match status" value="2"/>
</dbReference>
<organism evidence="17 18">
    <name type="scientific">Monilinia fructigena</name>
    <dbReference type="NCBI Taxonomy" id="38457"/>
    <lineage>
        <taxon>Eukaryota</taxon>
        <taxon>Fungi</taxon>
        <taxon>Dikarya</taxon>
        <taxon>Ascomycota</taxon>
        <taxon>Pezizomycotina</taxon>
        <taxon>Leotiomycetes</taxon>
        <taxon>Helotiales</taxon>
        <taxon>Sclerotiniaceae</taxon>
        <taxon>Monilinia</taxon>
    </lineage>
</organism>
<dbReference type="PROSITE" id="PS00211">
    <property type="entry name" value="ABC_TRANSPORTER_1"/>
    <property type="match status" value="1"/>
</dbReference>
<keyword evidence="7" id="KW-0547">Nucleotide-binding</keyword>
<evidence type="ECO:0000256" key="2">
    <source>
        <dbReference type="ARBA" id="ARBA00009726"/>
    </source>
</evidence>
<feature type="compositionally biased region" description="Basic and acidic residues" evidence="13">
    <location>
        <begin position="1010"/>
        <end position="1020"/>
    </location>
</feature>
<keyword evidence="11" id="KW-0843">Virulence</keyword>
<dbReference type="CDD" id="cd03244">
    <property type="entry name" value="ABCC_MRP_domain2"/>
    <property type="match status" value="1"/>
</dbReference>